<feature type="domain" description="RNase H type-1" evidence="13">
    <location>
        <begin position="239"/>
        <end position="389"/>
    </location>
</feature>
<dbReference type="SUPFAM" id="SSF55658">
    <property type="entry name" value="L9 N-domain-like"/>
    <property type="match status" value="1"/>
</dbReference>
<dbReference type="GO" id="GO:0046872">
    <property type="term" value="F:metal ion binding"/>
    <property type="evidence" value="ECO:0007669"/>
    <property type="project" value="UniProtKB-KW"/>
</dbReference>
<evidence type="ECO:0000256" key="4">
    <source>
        <dbReference type="ARBA" id="ARBA00005300"/>
    </source>
</evidence>
<comment type="catalytic activity">
    <reaction evidence="1">
        <text>Endonucleolytic cleavage to 5'-phosphomonoester.</text>
        <dbReference type="EC" id="3.1.26.4"/>
    </reaction>
</comment>
<dbReference type="InterPro" id="IPR009027">
    <property type="entry name" value="Ribosomal_bL9/RNase_H1_N"/>
</dbReference>
<dbReference type="EMBL" id="CCFA01000281">
    <property type="protein sequence ID" value="CDR98724.1"/>
    <property type="molecule type" value="Genomic_DNA"/>
</dbReference>
<evidence type="ECO:0000256" key="11">
    <source>
        <dbReference type="ARBA" id="ARBA00022842"/>
    </source>
</evidence>
<name>A0A0F7RUI1_9BASI</name>
<reference evidence="15" key="1">
    <citation type="submission" date="2014-06" db="EMBL/GenBank/DDBJ databases">
        <authorList>
            <person name="Berkman P.J."/>
        </authorList>
    </citation>
    <scope>NUCLEOTIDE SEQUENCE [LARGE SCALE GENOMIC DNA]</scope>
</reference>
<dbReference type="AlphaFoldDB" id="A0A0F7RUI1"/>
<dbReference type="InterPro" id="IPR037056">
    <property type="entry name" value="RNase_H1_N_sf"/>
</dbReference>
<keyword evidence="7" id="KW-0540">Nuclease</keyword>
<comment type="cofactor">
    <cofactor evidence="2">
        <name>Mg(2+)</name>
        <dbReference type="ChEBI" id="CHEBI:18420"/>
    </cofactor>
</comment>
<feature type="compositionally biased region" description="Basic residues" evidence="12">
    <location>
        <begin position="186"/>
        <end position="195"/>
    </location>
</feature>
<dbReference type="PANTHER" id="PTHR10642:SF26">
    <property type="entry name" value="RIBONUCLEASE H1"/>
    <property type="match status" value="1"/>
</dbReference>
<accession>A0A0F7RUI1</accession>
<evidence type="ECO:0000256" key="10">
    <source>
        <dbReference type="ARBA" id="ARBA00022801"/>
    </source>
</evidence>
<gene>
    <name evidence="14" type="primary">SSCI05270.1</name>
</gene>
<evidence type="ECO:0000256" key="6">
    <source>
        <dbReference type="ARBA" id="ARBA00017721"/>
    </source>
</evidence>
<dbReference type="CDD" id="cd09280">
    <property type="entry name" value="RNase_HI_eukaryote_like"/>
    <property type="match status" value="1"/>
</dbReference>
<evidence type="ECO:0000313" key="15">
    <source>
        <dbReference type="Proteomes" id="UP000242770"/>
    </source>
</evidence>
<evidence type="ECO:0000313" key="14">
    <source>
        <dbReference type="EMBL" id="CDR98724.1"/>
    </source>
</evidence>
<dbReference type="Proteomes" id="UP000242770">
    <property type="component" value="Unassembled WGS sequence"/>
</dbReference>
<dbReference type="FunFam" id="3.40.970.10:FF:000002">
    <property type="entry name" value="Ribonuclease H"/>
    <property type="match status" value="1"/>
</dbReference>
<feature type="compositionally biased region" description="Pro residues" evidence="12">
    <location>
        <begin position="222"/>
        <end position="231"/>
    </location>
</feature>
<proteinExistence type="inferred from homology"/>
<comment type="function">
    <text evidence="3">Endonuclease that specifically degrades the RNA of RNA-DNA hybrids.</text>
</comment>
<evidence type="ECO:0000256" key="8">
    <source>
        <dbReference type="ARBA" id="ARBA00022723"/>
    </source>
</evidence>
<dbReference type="STRING" id="49012.A0A0F7RUI1"/>
<dbReference type="InterPro" id="IPR002156">
    <property type="entry name" value="RNaseH_domain"/>
</dbReference>
<dbReference type="InterPro" id="IPR050092">
    <property type="entry name" value="RNase_H"/>
</dbReference>
<sequence>MTGSSRLVPLLPRIRARTSLHFVAPAGATTQPTVPLNALRAQAQGKASVHALRALRSVSNFLYQPSRFFNNGRLLYQHQQIYAYQFTPTFYEYEAADDMGKAGKGGYYAVQKGRQQGIFHTWAECEAATKGFAGAVFKKFDSPDAAQSFVQADGYGASSSSARSSSASRTSRHHPYATTTSSSKASGKKWSKQTKHAPATTHASALGKRPWNSEQASTNPPHVNPVFPPAPTTSTGGGSPRKSTVYCDGSSIGNGKANARAGWGVFFEDPDLHHLNESRRLPGPAQTNNRAELMAIIRAIQLCPNDGRQLLIMSDSQYSMNAVTKWLPNWKKRGFKTALGEDVQNQDLIMQLDREMDSRYPRPKLEYVKGHAGIDGNEIVDRMAKYGASLPESDSADLGKRSSAPESHVRHVDLGGGLTINVSLSPAKASPQMG</sequence>
<feature type="region of interest" description="Disordered" evidence="12">
    <location>
        <begin position="153"/>
        <end position="247"/>
    </location>
</feature>
<dbReference type="SUPFAM" id="SSF53098">
    <property type="entry name" value="Ribonuclease H-like"/>
    <property type="match status" value="1"/>
</dbReference>
<keyword evidence="9" id="KW-0255">Endonuclease</keyword>
<dbReference type="GO" id="GO:0003676">
    <property type="term" value="F:nucleic acid binding"/>
    <property type="evidence" value="ECO:0007669"/>
    <property type="project" value="InterPro"/>
</dbReference>
<keyword evidence="11" id="KW-0460">Magnesium</keyword>
<keyword evidence="15" id="KW-1185">Reference proteome</keyword>
<evidence type="ECO:0000256" key="9">
    <source>
        <dbReference type="ARBA" id="ARBA00022759"/>
    </source>
</evidence>
<dbReference type="Gene3D" id="3.40.970.10">
    <property type="entry name" value="Ribonuclease H1, N-terminal domain"/>
    <property type="match status" value="1"/>
</dbReference>
<evidence type="ECO:0000256" key="3">
    <source>
        <dbReference type="ARBA" id="ARBA00004065"/>
    </source>
</evidence>
<dbReference type="PROSITE" id="PS50879">
    <property type="entry name" value="RNASE_H_1"/>
    <property type="match status" value="1"/>
</dbReference>
<dbReference type="Pfam" id="PF01693">
    <property type="entry name" value="Cauli_VI"/>
    <property type="match status" value="1"/>
</dbReference>
<comment type="similarity">
    <text evidence="4">Belongs to the RNase H family.</text>
</comment>
<organism evidence="14 15">
    <name type="scientific">Sporisorium scitamineum</name>
    <dbReference type="NCBI Taxonomy" id="49012"/>
    <lineage>
        <taxon>Eukaryota</taxon>
        <taxon>Fungi</taxon>
        <taxon>Dikarya</taxon>
        <taxon>Basidiomycota</taxon>
        <taxon>Ustilaginomycotina</taxon>
        <taxon>Ustilaginomycetes</taxon>
        <taxon>Ustilaginales</taxon>
        <taxon>Ustilaginaceae</taxon>
        <taxon>Sporisorium</taxon>
    </lineage>
</organism>
<evidence type="ECO:0000259" key="13">
    <source>
        <dbReference type="PROSITE" id="PS50879"/>
    </source>
</evidence>
<dbReference type="PANTHER" id="PTHR10642">
    <property type="entry name" value="RIBONUCLEASE H1"/>
    <property type="match status" value="1"/>
</dbReference>
<dbReference type="InterPro" id="IPR011320">
    <property type="entry name" value="RNase_H1_N"/>
</dbReference>
<evidence type="ECO:0000256" key="2">
    <source>
        <dbReference type="ARBA" id="ARBA00001946"/>
    </source>
</evidence>
<protein>
    <recommendedName>
        <fullName evidence="6">Ribonuclease H</fullName>
        <ecNumber evidence="5">3.1.26.4</ecNumber>
    </recommendedName>
</protein>
<evidence type="ECO:0000256" key="5">
    <source>
        <dbReference type="ARBA" id="ARBA00012180"/>
    </source>
</evidence>
<keyword evidence="8" id="KW-0479">Metal-binding</keyword>
<dbReference type="InterPro" id="IPR036397">
    <property type="entry name" value="RNaseH_sf"/>
</dbReference>
<evidence type="ECO:0000256" key="12">
    <source>
        <dbReference type="SAM" id="MobiDB-lite"/>
    </source>
</evidence>
<dbReference type="Gene3D" id="3.30.420.10">
    <property type="entry name" value="Ribonuclease H-like superfamily/Ribonuclease H"/>
    <property type="match status" value="1"/>
</dbReference>
<dbReference type="EC" id="3.1.26.4" evidence="5"/>
<feature type="compositionally biased region" description="Low complexity" evidence="12">
    <location>
        <begin position="157"/>
        <end position="169"/>
    </location>
</feature>
<dbReference type="InterPro" id="IPR012337">
    <property type="entry name" value="RNaseH-like_sf"/>
</dbReference>
<dbReference type="GO" id="GO:0004523">
    <property type="term" value="F:RNA-DNA hybrid ribonuclease activity"/>
    <property type="evidence" value="ECO:0007669"/>
    <property type="project" value="UniProtKB-EC"/>
</dbReference>
<evidence type="ECO:0000256" key="1">
    <source>
        <dbReference type="ARBA" id="ARBA00000077"/>
    </source>
</evidence>
<dbReference type="GO" id="GO:0043137">
    <property type="term" value="P:DNA replication, removal of RNA primer"/>
    <property type="evidence" value="ECO:0007669"/>
    <property type="project" value="TreeGrafter"/>
</dbReference>
<keyword evidence="10" id="KW-0378">Hydrolase</keyword>
<dbReference type="Pfam" id="PF00075">
    <property type="entry name" value="RNase_H"/>
    <property type="match status" value="1"/>
</dbReference>
<evidence type="ECO:0000256" key="7">
    <source>
        <dbReference type="ARBA" id="ARBA00022722"/>
    </source>
</evidence>